<reference evidence="14 15" key="1">
    <citation type="submission" date="2018-11" db="EMBL/GenBank/DDBJ databases">
        <authorList>
            <person name="Kleinhagauer T."/>
            <person name="Glaeser S.P."/>
            <person name="Spergser J."/>
            <person name="Ruckert C."/>
            <person name="Kaempfer P."/>
            <person name="Busse H.-J."/>
        </authorList>
    </citation>
    <scope>NUCLEOTIDE SEQUENCE [LARGE SCALE GENOMIC DNA]</scope>
    <source>
        <strain evidence="14 15">W8</strain>
    </source>
</reference>
<dbReference type="Pfam" id="PF01891">
    <property type="entry name" value="CbiM"/>
    <property type="match status" value="1"/>
</dbReference>
<comment type="similarity">
    <text evidence="12 13">Belongs to the CbiM family.</text>
</comment>
<dbReference type="AlphaFoldDB" id="A0A3G6IZ36"/>
<keyword evidence="11 13" id="KW-0170">Cobalt</keyword>
<dbReference type="InterPro" id="IPR002751">
    <property type="entry name" value="CbiM/NikMN"/>
</dbReference>
<dbReference type="GO" id="GO:0043190">
    <property type="term" value="C:ATP-binding cassette (ABC) transporter complex"/>
    <property type="evidence" value="ECO:0007669"/>
    <property type="project" value="InterPro"/>
</dbReference>
<keyword evidence="15" id="KW-1185">Reference proteome</keyword>
<keyword evidence="8 13" id="KW-1133">Transmembrane helix</keyword>
<dbReference type="EMBL" id="CP033897">
    <property type="protein sequence ID" value="AZA11055.1"/>
    <property type="molecule type" value="Genomic_DNA"/>
</dbReference>
<evidence type="ECO:0000256" key="1">
    <source>
        <dbReference type="ARBA" id="ARBA00004429"/>
    </source>
</evidence>
<feature type="transmembrane region" description="Helical" evidence="13">
    <location>
        <begin position="243"/>
        <end position="263"/>
    </location>
</feature>
<evidence type="ECO:0000256" key="11">
    <source>
        <dbReference type="ARBA" id="ARBA00023285"/>
    </source>
</evidence>
<evidence type="ECO:0000256" key="12">
    <source>
        <dbReference type="ARBA" id="ARBA00060918"/>
    </source>
</evidence>
<evidence type="ECO:0000256" key="6">
    <source>
        <dbReference type="ARBA" id="ARBA00022573"/>
    </source>
</evidence>
<evidence type="ECO:0000256" key="5">
    <source>
        <dbReference type="ARBA" id="ARBA00022475"/>
    </source>
</evidence>
<dbReference type="FunFam" id="1.10.1760.20:FF:000001">
    <property type="entry name" value="Cobalt transport protein CbiM"/>
    <property type="match status" value="1"/>
</dbReference>
<comment type="subunit">
    <text evidence="13">Forms an energy-coupling factor (ECF) transporter complex composed of an ATP-binding protein (A component, CbiO), a transmembrane protein (T component, CbiQ) and 2 possible substrate-capture proteins (S components, CbiM and CbiN) of unknown stoichimetry.</text>
</comment>
<evidence type="ECO:0000313" key="15">
    <source>
        <dbReference type="Proteomes" id="UP000271587"/>
    </source>
</evidence>
<comment type="function">
    <text evidence="13">Part of the energy-coupling factor (ECF) transporter complex CbiMNOQ involved in cobalt import.</text>
</comment>
<protein>
    <recommendedName>
        <fullName evidence="13">Cobalt transport protein CbiM</fullName>
    </recommendedName>
    <alternativeName>
        <fullName evidence="13">Energy-coupling factor transporter probable substrate-capture protein CbiM</fullName>
        <shortName evidence="13">ECF transporter S component CbiM</shortName>
    </alternativeName>
</protein>
<feature type="transmembrane region" description="Helical" evidence="13">
    <location>
        <begin position="156"/>
        <end position="177"/>
    </location>
</feature>
<sequence precursor="true">MQVHGNVGENPAADPATVFVKLWAVVLSLNKMIALGRQCRDEPTMSQETDLRAPQKGFSLASAGIRMPSKRKENTGMHIAEGFLPLSHCVAWGAVATPFVVHGARAIKIQLKEQPGSGMLLGAAGAFTFVLSALKMPSFTGSSSHPTGTGLGAVLFRPPVMALLGSIVLLFQALLLAHGGITTLGANIFSMAIVGPWVGYGAWKLTRKWGVSAEVGVFFAALFADLSTYVVTATQLAAAHHDAGFFNAWITFLGLYAPTQLPIAAAEGIVTVLIFRALSTIALNDLLRLGVLDTERKVEAEVVGS</sequence>
<evidence type="ECO:0000256" key="13">
    <source>
        <dbReference type="HAMAP-Rule" id="MF_01462"/>
    </source>
</evidence>
<evidence type="ECO:0000256" key="7">
    <source>
        <dbReference type="ARBA" id="ARBA00022692"/>
    </source>
</evidence>
<dbReference type="Gene3D" id="1.10.1760.20">
    <property type="match status" value="1"/>
</dbReference>
<proteinExistence type="inferred from homology"/>
<keyword evidence="4 13" id="KW-0813">Transport</keyword>
<evidence type="ECO:0000256" key="4">
    <source>
        <dbReference type="ARBA" id="ARBA00022448"/>
    </source>
</evidence>
<keyword evidence="9 13" id="KW-0406">Ion transport</keyword>
<name>A0A3G6IZ36_9CORY</name>
<evidence type="ECO:0000256" key="10">
    <source>
        <dbReference type="ARBA" id="ARBA00023136"/>
    </source>
</evidence>
<comment type="subcellular location">
    <subcellularLocation>
        <location evidence="1">Cell inner membrane</location>
        <topology evidence="1">Multi-pass membrane protein</topology>
    </subcellularLocation>
    <subcellularLocation>
        <location evidence="13">Cell membrane</location>
        <topology evidence="13">Multi-pass membrane protein</topology>
    </subcellularLocation>
</comment>
<keyword evidence="3 13" id="KW-0171">Cobalt transport</keyword>
<dbReference type="NCBIfam" id="TIGR00123">
    <property type="entry name" value="cbiM"/>
    <property type="match status" value="1"/>
</dbReference>
<keyword evidence="6 13" id="KW-0169">Cobalamin biosynthesis</keyword>
<keyword evidence="5 13" id="KW-1003">Cell membrane</keyword>
<evidence type="ECO:0000256" key="3">
    <source>
        <dbReference type="ARBA" id="ARBA00022426"/>
    </source>
</evidence>
<feature type="transmembrane region" description="Helical" evidence="13">
    <location>
        <begin position="209"/>
        <end position="231"/>
    </location>
</feature>
<dbReference type="NCBIfam" id="NF006184">
    <property type="entry name" value="PRK08319.1"/>
    <property type="match status" value="1"/>
</dbReference>
<evidence type="ECO:0000313" key="14">
    <source>
        <dbReference type="EMBL" id="AZA11055.1"/>
    </source>
</evidence>
<dbReference type="GO" id="GO:0015087">
    <property type="term" value="F:cobalt ion transmembrane transporter activity"/>
    <property type="evidence" value="ECO:0007669"/>
    <property type="project" value="UniProtKB-UniRule"/>
</dbReference>
<dbReference type="PANTHER" id="PTHR43627">
    <property type="match status" value="1"/>
</dbReference>
<organism evidence="14 15">
    <name type="scientific">Corynebacterium gerontici</name>
    <dbReference type="NCBI Taxonomy" id="2079234"/>
    <lineage>
        <taxon>Bacteria</taxon>
        <taxon>Bacillati</taxon>
        <taxon>Actinomycetota</taxon>
        <taxon>Actinomycetes</taxon>
        <taxon>Mycobacteriales</taxon>
        <taxon>Corynebacteriaceae</taxon>
        <taxon>Corynebacterium</taxon>
    </lineage>
</organism>
<dbReference type="InterPro" id="IPR018024">
    <property type="entry name" value="CbiM"/>
</dbReference>
<dbReference type="KEGG" id="cgk:CGERO_03680"/>
<dbReference type="HAMAP" id="MF_01462">
    <property type="entry name" value="CbiM"/>
    <property type="match status" value="1"/>
</dbReference>
<evidence type="ECO:0000256" key="9">
    <source>
        <dbReference type="ARBA" id="ARBA00023065"/>
    </source>
</evidence>
<dbReference type="UniPathway" id="UPA00148"/>
<feature type="transmembrane region" description="Helical" evidence="13">
    <location>
        <begin position="184"/>
        <end position="203"/>
    </location>
</feature>
<dbReference type="GO" id="GO:0009236">
    <property type="term" value="P:cobalamin biosynthetic process"/>
    <property type="evidence" value="ECO:0007669"/>
    <property type="project" value="UniProtKB-UniRule"/>
</dbReference>
<evidence type="ECO:0000256" key="2">
    <source>
        <dbReference type="ARBA" id="ARBA00004953"/>
    </source>
</evidence>
<keyword evidence="10 13" id="KW-0472">Membrane</keyword>
<feature type="transmembrane region" description="Helical" evidence="13">
    <location>
        <begin position="118"/>
        <end position="136"/>
    </location>
</feature>
<dbReference type="PANTHER" id="PTHR43627:SF1">
    <property type="entry name" value="COBALT TRANSPORT PROTEIN CBIM"/>
    <property type="match status" value="1"/>
</dbReference>
<comment type="pathway">
    <text evidence="2 13">Cofactor biosynthesis; adenosylcobalamin biosynthesis.</text>
</comment>
<accession>A0A3G6IZ36</accession>
<dbReference type="Proteomes" id="UP000271587">
    <property type="component" value="Chromosome"/>
</dbReference>
<evidence type="ECO:0000256" key="8">
    <source>
        <dbReference type="ARBA" id="ARBA00022989"/>
    </source>
</evidence>
<keyword evidence="7 13" id="KW-0812">Transmembrane</keyword>
<gene>
    <name evidence="13 14" type="primary">cbiM</name>
    <name evidence="14" type="ORF">CGERO_03680</name>
</gene>